<organism evidence="2 3">
    <name type="scientific">Knipowitschia caucasica</name>
    <name type="common">Caucasian dwarf goby</name>
    <name type="synonym">Pomatoschistus caucasicus</name>
    <dbReference type="NCBI Taxonomy" id="637954"/>
    <lineage>
        <taxon>Eukaryota</taxon>
        <taxon>Metazoa</taxon>
        <taxon>Chordata</taxon>
        <taxon>Craniata</taxon>
        <taxon>Vertebrata</taxon>
        <taxon>Euteleostomi</taxon>
        <taxon>Actinopterygii</taxon>
        <taxon>Neopterygii</taxon>
        <taxon>Teleostei</taxon>
        <taxon>Neoteleostei</taxon>
        <taxon>Acanthomorphata</taxon>
        <taxon>Gobiaria</taxon>
        <taxon>Gobiiformes</taxon>
        <taxon>Gobioidei</taxon>
        <taxon>Gobiidae</taxon>
        <taxon>Gobiinae</taxon>
        <taxon>Knipowitschia</taxon>
    </lineage>
</organism>
<reference evidence="2 3" key="1">
    <citation type="submission" date="2024-04" db="EMBL/GenBank/DDBJ databases">
        <authorList>
            <person name="Waldvogel A.-M."/>
            <person name="Schoenle A."/>
        </authorList>
    </citation>
    <scope>NUCLEOTIDE SEQUENCE [LARGE SCALE GENOMIC DNA]</scope>
</reference>
<accession>A0AAV2K2Z5</accession>
<sequence length="135" mass="14936">MALGVRVITSSGADFTPSIGSGMGSCPVQGPQSDCRTRYQLLLSGRALAERYRRIYTTAISDKEQGISQGRGKKALNKKKLKRRQKVKSKVKSRTKPRRTEPGQGALRDSTPQSHCQYLCKHKVKKASLLISSFI</sequence>
<evidence type="ECO:0000256" key="1">
    <source>
        <dbReference type="SAM" id="MobiDB-lite"/>
    </source>
</evidence>
<dbReference type="PROSITE" id="PS51257">
    <property type="entry name" value="PROKAR_LIPOPROTEIN"/>
    <property type="match status" value="1"/>
</dbReference>
<name>A0AAV2K2Z5_KNICA</name>
<proteinExistence type="predicted"/>
<keyword evidence="3" id="KW-1185">Reference proteome</keyword>
<dbReference type="EMBL" id="OZ035837">
    <property type="protein sequence ID" value="CAL1582502.1"/>
    <property type="molecule type" value="Genomic_DNA"/>
</dbReference>
<feature type="compositionally biased region" description="Basic residues" evidence="1">
    <location>
        <begin position="71"/>
        <end position="97"/>
    </location>
</feature>
<gene>
    <name evidence="2" type="ORF">KC01_LOCUS13101</name>
</gene>
<protein>
    <submittedName>
        <fullName evidence="2">Uncharacterized protein</fullName>
    </submittedName>
</protein>
<feature type="region of interest" description="Disordered" evidence="1">
    <location>
        <begin position="66"/>
        <end position="112"/>
    </location>
</feature>
<dbReference type="AlphaFoldDB" id="A0AAV2K2Z5"/>
<dbReference type="Proteomes" id="UP001497482">
    <property type="component" value="Chromosome 15"/>
</dbReference>
<evidence type="ECO:0000313" key="3">
    <source>
        <dbReference type="Proteomes" id="UP001497482"/>
    </source>
</evidence>
<evidence type="ECO:0000313" key="2">
    <source>
        <dbReference type="EMBL" id="CAL1582502.1"/>
    </source>
</evidence>